<dbReference type="AlphaFoldDB" id="A0A4T2A1Y5"/>
<proteinExistence type="predicted"/>
<keyword evidence="9" id="KW-1185">Reference proteome</keyword>
<evidence type="ECO:0000256" key="3">
    <source>
        <dbReference type="ARBA" id="ARBA00022692"/>
    </source>
</evidence>
<protein>
    <submittedName>
        <fullName evidence="8">Secretion system protein F</fullName>
    </submittedName>
</protein>
<dbReference type="InterPro" id="IPR018076">
    <property type="entry name" value="T2SS_GspF_dom"/>
</dbReference>
<evidence type="ECO:0000256" key="6">
    <source>
        <dbReference type="SAM" id="Phobius"/>
    </source>
</evidence>
<feature type="transmembrane region" description="Helical" evidence="6">
    <location>
        <begin position="82"/>
        <end position="101"/>
    </location>
</feature>
<dbReference type="InterPro" id="IPR042094">
    <property type="entry name" value="T2SS_GspF_sf"/>
</dbReference>
<dbReference type="Proteomes" id="UP000307541">
    <property type="component" value="Unassembled WGS sequence"/>
</dbReference>
<comment type="subcellular location">
    <subcellularLocation>
        <location evidence="1">Cell membrane</location>
        <topology evidence="1">Multi-pass membrane protein</topology>
    </subcellularLocation>
</comment>
<gene>
    <name evidence="8" type="ORF">D8779_06050</name>
</gene>
<dbReference type="Pfam" id="PF00482">
    <property type="entry name" value="T2SSF"/>
    <property type="match status" value="1"/>
</dbReference>
<evidence type="ECO:0000256" key="5">
    <source>
        <dbReference type="ARBA" id="ARBA00023136"/>
    </source>
</evidence>
<feature type="transmembrane region" description="Helical" evidence="6">
    <location>
        <begin position="228"/>
        <end position="247"/>
    </location>
</feature>
<evidence type="ECO:0000256" key="4">
    <source>
        <dbReference type="ARBA" id="ARBA00022989"/>
    </source>
</evidence>
<evidence type="ECO:0000259" key="7">
    <source>
        <dbReference type="Pfam" id="PF00482"/>
    </source>
</evidence>
<keyword evidence="5 6" id="KW-0472">Membrane</keyword>
<feature type="transmembrane region" description="Helical" evidence="6">
    <location>
        <begin position="6"/>
        <end position="24"/>
    </location>
</feature>
<sequence length="287" mass="31630">MSELLLYLCAGLIAIAVFALAMLLTDKIGNNLAFYRSQFSRSAELDMADMFIFSSGSGRKMFILNAMLMVLVPLFLHVVFQITLVTVAGAVLMLFVPKLVLNQMSKSRLKKFEEQLPDAFMLLSSSLQSGASLNMALENVVQQSPAPLNQEFGLLIKNIRLGVTLEDGLLKLEKRLPLPSFIMASSAIRISREVGGNLVETINTMAAMLRRKRIMEGKIDSLTAQGKAQGTFMAMLPIFLAGILSAIEPEAMSQLYTTRNGLLVLTVMIIMEVLGFVFIRKITRIDA</sequence>
<dbReference type="PANTHER" id="PTHR35007:SF1">
    <property type="entry name" value="PILUS ASSEMBLY PROTEIN"/>
    <property type="match status" value="1"/>
</dbReference>
<feature type="transmembrane region" description="Helical" evidence="6">
    <location>
        <begin position="259"/>
        <end position="279"/>
    </location>
</feature>
<dbReference type="Gene3D" id="1.20.81.30">
    <property type="entry name" value="Type II secretion system (T2SS), domain F"/>
    <property type="match status" value="1"/>
</dbReference>
<evidence type="ECO:0000256" key="1">
    <source>
        <dbReference type="ARBA" id="ARBA00004651"/>
    </source>
</evidence>
<dbReference type="GO" id="GO:0005886">
    <property type="term" value="C:plasma membrane"/>
    <property type="evidence" value="ECO:0007669"/>
    <property type="project" value="UniProtKB-SubCell"/>
</dbReference>
<keyword evidence="3 6" id="KW-0812">Transmembrane</keyword>
<evidence type="ECO:0000313" key="8">
    <source>
        <dbReference type="EMBL" id="TIH10252.1"/>
    </source>
</evidence>
<dbReference type="OrthoDB" id="5611741at2"/>
<feature type="domain" description="Type II secretion system protein GspF" evidence="7">
    <location>
        <begin position="122"/>
        <end position="244"/>
    </location>
</feature>
<dbReference type="PANTHER" id="PTHR35007">
    <property type="entry name" value="INTEGRAL MEMBRANE PROTEIN-RELATED"/>
    <property type="match status" value="1"/>
</dbReference>
<comment type="caution">
    <text evidence="8">The sequence shown here is derived from an EMBL/GenBank/DDBJ whole genome shotgun (WGS) entry which is preliminary data.</text>
</comment>
<reference evidence="8 9" key="1">
    <citation type="submission" date="2018-10" db="EMBL/GenBank/DDBJ databases">
        <title>Pseudomonas leptonychotis sp. nov., isolated from Weddell seals in Antarctica.</title>
        <authorList>
            <person name="Novakova D."/>
            <person name="Svec P."/>
            <person name="Kralova S."/>
            <person name="Kristofova L."/>
            <person name="Zeman M."/>
            <person name="Pantucek R."/>
            <person name="Maslanova I."/>
            <person name="Sedlacek I."/>
        </authorList>
    </citation>
    <scope>NUCLEOTIDE SEQUENCE [LARGE SCALE GENOMIC DNA]</scope>
    <source>
        <strain evidence="8 9">CCM 8849</strain>
    </source>
</reference>
<name>A0A4T2A1Y5_9PSED</name>
<keyword evidence="2" id="KW-1003">Cell membrane</keyword>
<dbReference type="EMBL" id="RFLV01000001">
    <property type="protein sequence ID" value="TIH10252.1"/>
    <property type="molecule type" value="Genomic_DNA"/>
</dbReference>
<dbReference type="RefSeq" id="WP_136663544.1">
    <property type="nucleotide sequence ID" value="NZ_CP173421.1"/>
</dbReference>
<keyword evidence="4 6" id="KW-1133">Transmembrane helix</keyword>
<evidence type="ECO:0000313" key="9">
    <source>
        <dbReference type="Proteomes" id="UP000307541"/>
    </source>
</evidence>
<organism evidence="8 9">
    <name type="scientific">Pseudomonas leptonychotis</name>
    <dbReference type="NCBI Taxonomy" id="2448482"/>
    <lineage>
        <taxon>Bacteria</taxon>
        <taxon>Pseudomonadati</taxon>
        <taxon>Pseudomonadota</taxon>
        <taxon>Gammaproteobacteria</taxon>
        <taxon>Pseudomonadales</taxon>
        <taxon>Pseudomonadaceae</taxon>
        <taxon>Pseudomonas</taxon>
    </lineage>
</organism>
<accession>A0A4T2A1Y5</accession>
<evidence type="ECO:0000256" key="2">
    <source>
        <dbReference type="ARBA" id="ARBA00022475"/>
    </source>
</evidence>